<evidence type="ECO:0000259" key="15">
    <source>
        <dbReference type="PROSITE" id="PS51198"/>
    </source>
</evidence>
<keyword evidence="11" id="KW-0413">Isomerase</keyword>
<dbReference type="InterPro" id="IPR000212">
    <property type="entry name" value="DNA_helicase_UvrD/REP"/>
</dbReference>
<dbReference type="GO" id="GO:0005524">
    <property type="term" value="F:ATP binding"/>
    <property type="evidence" value="ECO:0007669"/>
    <property type="project" value="UniProtKB-KW"/>
</dbReference>
<keyword evidence="7" id="KW-0269">Exonuclease</keyword>
<dbReference type="EC" id="5.6.2.4" evidence="13"/>
<keyword evidence="2" id="KW-0540">Nuclease</keyword>
<evidence type="ECO:0000256" key="8">
    <source>
        <dbReference type="ARBA" id="ARBA00022840"/>
    </source>
</evidence>
<protein>
    <recommendedName>
        <fullName evidence="13">DNA 3'-5' helicase</fullName>
        <ecNumber evidence="13">5.6.2.4</ecNumber>
    </recommendedName>
</protein>
<keyword evidence="4" id="KW-0227">DNA damage</keyword>
<reference evidence="17" key="1">
    <citation type="submission" date="2020-05" db="EMBL/GenBank/DDBJ databases">
        <authorList>
            <person name="Chiriac C."/>
            <person name="Salcher M."/>
            <person name="Ghai R."/>
            <person name="Kavagutti S V."/>
        </authorList>
    </citation>
    <scope>NUCLEOTIDE SEQUENCE</scope>
</reference>
<evidence type="ECO:0000256" key="12">
    <source>
        <dbReference type="ARBA" id="ARBA00034617"/>
    </source>
</evidence>
<dbReference type="Gene3D" id="3.40.50.300">
    <property type="entry name" value="P-loop containing nucleotide triphosphate hydrolases"/>
    <property type="match status" value="2"/>
</dbReference>
<comment type="similarity">
    <text evidence="1">Belongs to the helicase family. UvrD subfamily.</text>
</comment>
<keyword evidence="9" id="KW-0238">DNA-binding</keyword>
<evidence type="ECO:0000256" key="4">
    <source>
        <dbReference type="ARBA" id="ARBA00022763"/>
    </source>
</evidence>
<dbReference type="GO" id="GO:0003677">
    <property type="term" value="F:DNA binding"/>
    <property type="evidence" value="ECO:0007669"/>
    <property type="project" value="UniProtKB-KW"/>
</dbReference>
<dbReference type="InterPro" id="IPR014017">
    <property type="entry name" value="DNA_helicase_UvrD-like_C"/>
</dbReference>
<dbReference type="PROSITE" id="PS51198">
    <property type="entry name" value="UVRD_HELICASE_ATP_BIND"/>
    <property type="match status" value="1"/>
</dbReference>
<evidence type="ECO:0000256" key="7">
    <source>
        <dbReference type="ARBA" id="ARBA00022839"/>
    </source>
</evidence>
<dbReference type="GO" id="GO:0005829">
    <property type="term" value="C:cytosol"/>
    <property type="evidence" value="ECO:0007669"/>
    <property type="project" value="TreeGrafter"/>
</dbReference>
<dbReference type="PROSITE" id="PS51217">
    <property type="entry name" value="UVRD_HELICASE_CTER"/>
    <property type="match status" value="1"/>
</dbReference>
<sequence length="993" mass="108422">MAIHLLLGAPGSGKSTRAVAAVKESLAEGGRPLFLGFGRDAVAVLREQVGVNGVRREPIVRTFHGLAFSLLQKNHITGPTPFLLSGAEQDVFIRRLLAEGLTRWPAAFSQAVETAGFAKELRDLLSRVVERGISPEAFVAIGERAKRPEWVSAAHFYSTYLDRLAQERPGAIDPNALILRAINLLTSDPTVLRQVRSSFDLLVVDDFHEADPSQRILLSLITQDSLLVTADPASAVGKFRGADPEGMVVALEGIAAERHDELVTEVLSTNHRATSEIVGVLNGVCSEIPRSEYSHTAATERSGGAIRIENYGSAIDEATAIALWFQELHVLEGLSYRDMAVVTRNSNTELFRIAFSALGIPIAHTPELSLAERNAIWPIFTLISLADASLKPQFDPHQHDSEIEELMLSIYGEADMFDIKRLNELRFRSGSSGAALYELLNERNDLPTTRISKYIEGVRKILSKSGGRTDEILWKVWQLLSNAGEPAAMWQNVALSGGRKGEAAHENLDSVIELVQNASRYTERKPKSRVMEFVHEMQSQEFDADVIRPRRIERERVAITSVHRARGREWRVVAIPSLNGGVWPNLTPRGSLLGSEEFVELQGRSDISGNAEILKLNASSALLIDERRLLNSAVGRASEYLMISAVTGEDSRPSRFFRDINQRMAPTSTGMSKVSDRLSPESFISALRHRATGESGGSIAPAETTPERAAQILGFLANADVAGADVSRWYGYRPLSDDRPVAVDDEEIRLSPSTIDAFENCQLRWLLAQNGGQRGDSKAQELGILIHEVAEELIKPGISESALRSKFDAGLLAIDLGKGWVRASYEKSAVKMFENLLAWHLANKRTLLSVESRIDMHIGRVHLTGKIDRLESDESGKTVVVDLKTAKSAISKADAQATHQLSAYQLAVAEGGVRDLELAPPAGGELIYLGGEKVSSRAQSELGIAEVKQALGEIALKMSGAFFAAQKSKECRICPVKSSCPRMAAGSQVVDLG</sequence>
<dbReference type="Pfam" id="PF12705">
    <property type="entry name" value="PDDEXK_1"/>
    <property type="match status" value="1"/>
</dbReference>
<dbReference type="GO" id="GO:0004527">
    <property type="term" value="F:exonuclease activity"/>
    <property type="evidence" value="ECO:0007669"/>
    <property type="project" value="UniProtKB-KW"/>
</dbReference>
<evidence type="ECO:0000256" key="5">
    <source>
        <dbReference type="ARBA" id="ARBA00022801"/>
    </source>
</evidence>
<gene>
    <name evidence="17" type="ORF">UFOPK2342_00164</name>
</gene>
<dbReference type="GO" id="GO:0043138">
    <property type="term" value="F:3'-5' DNA helicase activity"/>
    <property type="evidence" value="ECO:0007669"/>
    <property type="project" value="UniProtKB-EC"/>
</dbReference>
<evidence type="ECO:0000256" key="1">
    <source>
        <dbReference type="ARBA" id="ARBA00009922"/>
    </source>
</evidence>
<evidence type="ECO:0000256" key="13">
    <source>
        <dbReference type="ARBA" id="ARBA00034808"/>
    </source>
</evidence>
<evidence type="ECO:0000259" key="16">
    <source>
        <dbReference type="PROSITE" id="PS51217"/>
    </source>
</evidence>
<feature type="domain" description="UvrD-like helicase C-terminal" evidence="16">
    <location>
        <begin position="275"/>
        <end position="567"/>
    </location>
</feature>
<accession>A0A6J6LZW9</accession>
<evidence type="ECO:0000256" key="11">
    <source>
        <dbReference type="ARBA" id="ARBA00023235"/>
    </source>
</evidence>
<dbReference type="InterPro" id="IPR011604">
    <property type="entry name" value="PDDEXK-like_dom_sf"/>
</dbReference>
<comment type="catalytic activity">
    <reaction evidence="12">
        <text>Couples ATP hydrolysis with the unwinding of duplex DNA by translocating in the 3'-5' direction.</text>
        <dbReference type="EC" id="5.6.2.4"/>
    </reaction>
</comment>
<feature type="domain" description="UvrD-like helicase ATP-binding" evidence="15">
    <location>
        <begin position="1"/>
        <end position="274"/>
    </location>
</feature>
<dbReference type="Pfam" id="PF00580">
    <property type="entry name" value="UvrD-helicase"/>
    <property type="match status" value="1"/>
</dbReference>
<evidence type="ECO:0000313" key="17">
    <source>
        <dbReference type="EMBL" id="CAB4666549.1"/>
    </source>
</evidence>
<dbReference type="InterPro" id="IPR038726">
    <property type="entry name" value="PDDEXK_AddAB-type"/>
</dbReference>
<keyword evidence="5" id="KW-0378">Hydrolase</keyword>
<keyword evidence="8" id="KW-0067">ATP-binding</keyword>
<dbReference type="AlphaFoldDB" id="A0A6J6LZW9"/>
<dbReference type="PANTHER" id="PTHR11070:SF59">
    <property type="entry name" value="DNA 3'-5' HELICASE"/>
    <property type="match status" value="1"/>
</dbReference>
<keyword evidence="10" id="KW-0234">DNA repair</keyword>
<organism evidence="17">
    <name type="scientific">freshwater metagenome</name>
    <dbReference type="NCBI Taxonomy" id="449393"/>
    <lineage>
        <taxon>unclassified sequences</taxon>
        <taxon>metagenomes</taxon>
        <taxon>ecological metagenomes</taxon>
    </lineage>
</organism>
<dbReference type="PANTHER" id="PTHR11070">
    <property type="entry name" value="UVRD / RECB / PCRA DNA HELICASE FAMILY MEMBER"/>
    <property type="match status" value="1"/>
</dbReference>
<dbReference type="InterPro" id="IPR013986">
    <property type="entry name" value="DExx_box_DNA_helicase_dom_sf"/>
</dbReference>
<comment type="catalytic activity">
    <reaction evidence="14">
        <text>ATP + H2O = ADP + phosphate + H(+)</text>
        <dbReference type="Rhea" id="RHEA:13065"/>
        <dbReference type="ChEBI" id="CHEBI:15377"/>
        <dbReference type="ChEBI" id="CHEBI:15378"/>
        <dbReference type="ChEBI" id="CHEBI:30616"/>
        <dbReference type="ChEBI" id="CHEBI:43474"/>
        <dbReference type="ChEBI" id="CHEBI:456216"/>
        <dbReference type="EC" id="5.6.2.4"/>
    </reaction>
</comment>
<evidence type="ECO:0000256" key="3">
    <source>
        <dbReference type="ARBA" id="ARBA00022741"/>
    </source>
</evidence>
<dbReference type="InterPro" id="IPR027417">
    <property type="entry name" value="P-loop_NTPase"/>
</dbReference>
<dbReference type="GO" id="GO:0000725">
    <property type="term" value="P:recombinational repair"/>
    <property type="evidence" value="ECO:0007669"/>
    <property type="project" value="TreeGrafter"/>
</dbReference>
<keyword evidence="6" id="KW-0347">Helicase</keyword>
<dbReference type="Gene3D" id="3.90.320.10">
    <property type="match status" value="1"/>
</dbReference>
<dbReference type="SUPFAM" id="SSF52540">
    <property type="entry name" value="P-loop containing nucleoside triphosphate hydrolases"/>
    <property type="match status" value="1"/>
</dbReference>
<evidence type="ECO:0000256" key="10">
    <source>
        <dbReference type="ARBA" id="ARBA00023204"/>
    </source>
</evidence>
<dbReference type="GO" id="GO:0033202">
    <property type="term" value="C:DNA helicase complex"/>
    <property type="evidence" value="ECO:0007669"/>
    <property type="project" value="TreeGrafter"/>
</dbReference>
<evidence type="ECO:0000256" key="6">
    <source>
        <dbReference type="ARBA" id="ARBA00022806"/>
    </source>
</evidence>
<dbReference type="InterPro" id="IPR014016">
    <property type="entry name" value="UvrD-like_ATP-bd"/>
</dbReference>
<dbReference type="Gene3D" id="1.10.10.160">
    <property type="match status" value="1"/>
</dbReference>
<keyword evidence="3" id="KW-0547">Nucleotide-binding</keyword>
<dbReference type="Pfam" id="PF13361">
    <property type="entry name" value="UvrD_C"/>
    <property type="match status" value="2"/>
</dbReference>
<dbReference type="Gene3D" id="1.10.486.10">
    <property type="entry name" value="PCRA, domain 4"/>
    <property type="match status" value="1"/>
</dbReference>
<evidence type="ECO:0000256" key="2">
    <source>
        <dbReference type="ARBA" id="ARBA00022722"/>
    </source>
</evidence>
<evidence type="ECO:0000256" key="9">
    <source>
        <dbReference type="ARBA" id="ARBA00023125"/>
    </source>
</evidence>
<proteinExistence type="inferred from homology"/>
<dbReference type="EMBL" id="CAEZXB010000002">
    <property type="protein sequence ID" value="CAB4666549.1"/>
    <property type="molecule type" value="Genomic_DNA"/>
</dbReference>
<name>A0A6J6LZW9_9ZZZZ</name>
<evidence type="ECO:0000256" key="14">
    <source>
        <dbReference type="ARBA" id="ARBA00048988"/>
    </source>
</evidence>